<keyword evidence="2" id="KW-1185">Reference proteome</keyword>
<organism evidence="1 2">
    <name type="scientific">Cetraspora pellucida</name>
    <dbReference type="NCBI Taxonomy" id="1433469"/>
    <lineage>
        <taxon>Eukaryota</taxon>
        <taxon>Fungi</taxon>
        <taxon>Fungi incertae sedis</taxon>
        <taxon>Mucoromycota</taxon>
        <taxon>Glomeromycotina</taxon>
        <taxon>Glomeromycetes</taxon>
        <taxon>Diversisporales</taxon>
        <taxon>Gigasporaceae</taxon>
        <taxon>Cetraspora</taxon>
    </lineage>
</organism>
<feature type="non-terminal residue" evidence="1">
    <location>
        <position position="1"/>
    </location>
</feature>
<protein>
    <submittedName>
        <fullName evidence="1">2768_t:CDS:1</fullName>
    </submittedName>
</protein>
<sequence length="206" mass="23593">KITGNRYLAKCIYCQSELPGRPEKLHNHVLKCGNWPVAEKTNYIKNATSYVPSTHKKIKVNDEETASDNPSSSALRRQESIMNWCIKLISEDRQGKLDRMLLDAIIYGNLSFRIVRNPYFLDFLYELAPNYDPPSDETLRTKVLNSSFSTYLAKKLELMTSLADTTIALDGWQDISRNSIYGFMALKEDQEYVLDIIDLSSNQHTA</sequence>
<evidence type="ECO:0000313" key="1">
    <source>
        <dbReference type="EMBL" id="CAG8786850.1"/>
    </source>
</evidence>
<comment type="caution">
    <text evidence="1">The sequence shown here is derived from an EMBL/GenBank/DDBJ whole genome shotgun (WGS) entry which is preliminary data.</text>
</comment>
<dbReference type="Proteomes" id="UP000789366">
    <property type="component" value="Unassembled WGS sequence"/>
</dbReference>
<dbReference type="EMBL" id="CAJVPW010065236">
    <property type="protein sequence ID" value="CAG8786850.1"/>
    <property type="molecule type" value="Genomic_DNA"/>
</dbReference>
<reference evidence="1" key="1">
    <citation type="submission" date="2021-06" db="EMBL/GenBank/DDBJ databases">
        <authorList>
            <person name="Kallberg Y."/>
            <person name="Tangrot J."/>
            <person name="Rosling A."/>
        </authorList>
    </citation>
    <scope>NUCLEOTIDE SEQUENCE</scope>
    <source>
        <strain evidence="1">28 12/20/2015</strain>
    </source>
</reference>
<evidence type="ECO:0000313" key="2">
    <source>
        <dbReference type="Proteomes" id="UP000789366"/>
    </source>
</evidence>
<name>A0ACA9RCC9_9GLOM</name>
<accession>A0ACA9RCC9</accession>
<proteinExistence type="predicted"/>
<feature type="non-terminal residue" evidence="1">
    <location>
        <position position="206"/>
    </location>
</feature>
<gene>
    <name evidence="1" type="ORF">SPELUC_LOCUS16876</name>
</gene>